<evidence type="ECO:0000256" key="2">
    <source>
        <dbReference type="SAM" id="Phobius"/>
    </source>
</evidence>
<name>A0A6V8K669_9ACTN</name>
<evidence type="ECO:0000256" key="1">
    <source>
        <dbReference type="SAM" id="MobiDB-lite"/>
    </source>
</evidence>
<comment type="caution">
    <text evidence="3">The sequence shown here is derived from an EMBL/GenBank/DDBJ whole genome shotgun (WGS) entry which is preliminary data.</text>
</comment>
<dbReference type="EMBL" id="BLPF01000001">
    <property type="protein sequence ID" value="GFJ77486.1"/>
    <property type="molecule type" value="Genomic_DNA"/>
</dbReference>
<gene>
    <name evidence="3" type="ORF">Phou_016660</name>
</gene>
<feature type="transmembrane region" description="Helical" evidence="2">
    <location>
        <begin position="125"/>
        <end position="150"/>
    </location>
</feature>
<proteinExistence type="predicted"/>
<reference evidence="3 4" key="2">
    <citation type="submission" date="2020-03" db="EMBL/GenBank/DDBJ databases">
        <authorList>
            <person name="Ichikawa N."/>
            <person name="Kimura A."/>
            <person name="Kitahashi Y."/>
            <person name="Uohara A."/>
        </authorList>
    </citation>
    <scope>NUCLEOTIDE SEQUENCE [LARGE SCALE GENOMIC DNA]</scope>
    <source>
        <strain evidence="3 4">NBRC 108639</strain>
    </source>
</reference>
<sequence length="515" mass="54942">MLRRLVIALWWTVLLVGPPAGLVVWARWPLPTRWPDRVQAEAWLAHPLTADAAAVTGWLGWALLVWTILIRPHRRLRRTVEAVWSLAGLLAMLVGLPAGLIWWAGRPVPHWPTETQIHNFLAEPLTWPTIVAATALAGWLLWLTLVYAVLAEAATRLGRFARWLPRIPVPTPLQGLVGGMLGAAAISTAHTSASTIPEAADLAVVSTADRLPVAAANVSDAPDASTVHQEADPDPAALTSTSDRIMLPDGGWLPRAVAELVTAAGAAVWWRRRRDYQPGPIRLDRDDPDLVPLPPTVQVVQAALPYVQQPLPGLERPPAAATDPAGPPDDAGRLGWQAASWPGDLPGGAVRLVGAGAADAARGILTTALLTHREPAARPAVVITAADLHTLLGSAATDRRHLPGLQVTEDLGGTVQQLEQILLKAEPDRRDPASDQYAAHTLALLATAPADPDTARRLAVLASLGHRHGVTAAILGHWPTGTLLTVTADGTATRSDNHTEQVRFCMLPRPPPQIC</sequence>
<keyword evidence="2" id="KW-0812">Transmembrane</keyword>
<feature type="region of interest" description="Disordered" evidence="1">
    <location>
        <begin position="310"/>
        <end position="335"/>
    </location>
</feature>
<reference evidence="3 4" key="1">
    <citation type="submission" date="2020-03" db="EMBL/GenBank/DDBJ databases">
        <title>Whole genome shotgun sequence of Phytohabitans houttuyneae NBRC 108639.</title>
        <authorList>
            <person name="Komaki H."/>
            <person name="Tamura T."/>
        </authorList>
    </citation>
    <scope>NUCLEOTIDE SEQUENCE [LARGE SCALE GENOMIC DNA]</scope>
    <source>
        <strain evidence="3 4">NBRC 108639</strain>
    </source>
</reference>
<keyword evidence="2" id="KW-1133">Transmembrane helix</keyword>
<evidence type="ECO:0000313" key="4">
    <source>
        <dbReference type="Proteomes" id="UP000482800"/>
    </source>
</evidence>
<protein>
    <submittedName>
        <fullName evidence="3">Uncharacterized protein</fullName>
    </submittedName>
</protein>
<dbReference type="AlphaFoldDB" id="A0A6V8K669"/>
<feature type="transmembrane region" description="Helical" evidence="2">
    <location>
        <begin position="50"/>
        <end position="70"/>
    </location>
</feature>
<dbReference type="Proteomes" id="UP000482800">
    <property type="component" value="Unassembled WGS sequence"/>
</dbReference>
<organism evidence="3 4">
    <name type="scientific">Phytohabitans houttuyneae</name>
    <dbReference type="NCBI Taxonomy" id="1076126"/>
    <lineage>
        <taxon>Bacteria</taxon>
        <taxon>Bacillati</taxon>
        <taxon>Actinomycetota</taxon>
        <taxon>Actinomycetes</taxon>
        <taxon>Micromonosporales</taxon>
        <taxon>Micromonosporaceae</taxon>
    </lineage>
</organism>
<feature type="transmembrane region" description="Helical" evidence="2">
    <location>
        <begin position="82"/>
        <end position="105"/>
    </location>
</feature>
<keyword evidence="4" id="KW-1185">Reference proteome</keyword>
<keyword evidence="2" id="KW-0472">Membrane</keyword>
<feature type="region of interest" description="Disordered" evidence="1">
    <location>
        <begin position="221"/>
        <end position="242"/>
    </location>
</feature>
<evidence type="ECO:0000313" key="3">
    <source>
        <dbReference type="EMBL" id="GFJ77486.1"/>
    </source>
</evidence>
<accession>A0A6V8K669</accession>